<dbReference type="SUPFAM" id="SSF51735">
    <property type="entry name" value="NAD(P)-binding Rossmann-fold domains"/>
    <property type="match status" value="1"/>
</dbReference>
<gene>
    <name evidence="4" type="ORF">N7456_000124</name>
</gene>
<comment type="similarity">
    <text evidence="1 3">Belongs to the short-chain dehydrogenases/reductases (SDR) family.</text>
</comment>
<sequence>MALQGKNVLLTGASMGIGEEISKSLVEAGANVVLFSRSENKLAQLKEKLSTGAHVKIIYRAVDVGDFDSVDKAVQSSVQEMGGIDILINNAGLALGAPNAFHNLTPSQILTMNNTNINGYMFMAHSVLNHAMMKNKTGTILNITSITGLEVPPFPGESVYHANKACQEAFTNALRNELSGTDIRVLALRPGCVATNFHSQRVGHDQKMYNEFFEGFEPLIAPDIAQAAIYMLQQPLNVSVKAMDVVPSAQRSLTVFDRTWNERKNR</sequence>
<evidence type="ECO:0000313" key="5">
    <source>
        <dbReference type="Proteomes" id="UP001149165"/>
    </source>
</evidence>
<dbReference type="FunFam" id="3.40.50.720:FF:000047">
    <property type="entry name" value="NADP-dependent L-serine/L-allo-threonine dehydrogenase"/>
    <property type="match status" value="1"/>
</dbReference>
<dbReference type="OrthoDB" id="1933717at2759"/>
<dbReference type="PANTHER" id="PTHR42901">
    <property type="entry name" value="ALCOHOL DEHYDROGENASE"/>
    <property type="match status" value="1"/>
</dbReference>
<evidence type="ECO:0008006" key="6">
    <source>
        <dbReference type="Google" id="ProtNLM"/>
    </source>
</evidence>
<protein>
    <recommendedName>
        <fullName evidence="6">Short-chain dehydrogenase/reductase SDR</fullName>
    </recommendedName>
</protein>
<keyword evidence="2" id="KW-0560">Oxidoreductase</keyword>
<dbReference type="InterPro" id="IPR036291">
    <property type="entry name" value="NAD(P)-bd_dom_sf"/>
</dbReference>
<dbReference type="Pfam" id="PF00106">
    <property type="entry name" value="adh_short"/>
    <property type="match status" value="1"/>
</dbReference>
<dbReference type="InterPro" id="IPR002347">
    <property type="entry name" value="SDR_fam"/>
</dbReference>
<reference evidence="4" key="1">
    <citation type="submission" date="2022-11" db="EMBL/GenBank/DDBJ databases">
        <authorList>
            <person name="Petersen C."/>
        </authorList>
    </citation>
    <scope>NUCLEOTIDE SEQUENCE</scope>
    <source>
        <strain evidence="4">IBT 30069</strain>
    </source>
</reference>
<comment type="caution">
    <text evidence="4">The sequence shown here is derived from an EMBL/GenBank/DDBJ whole genome shotgun (WGS) entry which is preliminary data.</text>
</comment>
<reference evidence="4" key="2">
    <citation type="journal article" date="2023" name="IMA Fungus">
        <title>Comparative genomic study of the Penicillium genus elucidates a diverse pangenome and 15 lateral gene transfer events.</title>
        <authorList>
            <person name="Petersen C."/>
            <person name="Sorensen T."/>
            <person name="Nielsen M.R."/>
            <person name="Sondergaard T.E."/>
            <person name="Sorensen J.L."/>
            <person name="Fitzpatrick D.A."/>
            <person name="Frisvad J.C."/>
            <person name="Nielsen K.L."/>
        </authorList>
    </citation>
    <scope>NUCLEOTIDE SEQUENCE</scope>
    <source>
        <strain evidence="4">IBT 30069</strain>
    </source>
</reference>
<dbReference type="PANTHER" id="PTHR42901:SF1">
    <property type="entry name" value="ALCOHOL DEHYDROGENASE"/>
    <property type="match status" value="1"/>
</dbReference>
<dbReference type="AlphaFoldDB" id="A0A9W9GBY5"/>
<dbReference type="GO" id="GO:0016616">
    <property type="term" value="F:oxidoreductase activity, acting on the CH-OH group of donors, NAD or NADP as acceptor"/>
    <property type="evidence" value="ECO:0007669"/>
    <property type="project" value="UniProtKB-ARBA"/>
</dbReference>
<dbReference type="EMBL" id="JAPQKH010000001">
    <property type="protein sequence ID" value="KAJ5115776.1"/>
    <property type="molecule type" value="Genomic_DNA"/>
</dbReference>
<dbReference type="PRINTS" id="PR00081">
    <property type="entry name" value="GDHRDH"/>
</dbReference>
<evidence type="ECO:0000256" key="2">
    <source>
        <dbReference type="ARBA" id="ARBA00023002"/>
    </source>
</evidence>
<keyword evidence="5" id="KW-1185">Reference proteome</keyword>
<evidence type="ECO:0000256" key="3">
    <source>
        <dbReference type="RuleBase" id="RU000363"/>
    </source>
</evidence>
<dbReference type="PRINTS" id="PR00080">
    <property type="entry name" value="SDRFAMILY"/>
</dbReference>
<evidence type="ECO:0000256" key="1">
    <source>
        <dbReference type="ARBA" id="ARBA00006484"/>
    </source>
</evidence>
<name>A0A9W9GBY5_9EURO</name>
<dbReference type="Proteomes" id="UP001149165">
    <property type="component" value="Unassembled WGS sequence"/>
</dbReference>
<dbReference type="Gene3D" id="3.40.50.720">
    <property type="entry name" value="NAD(P)-binding Rossmann-like Domain"/>
    <property type="match status" value="1"/>
</dbReference>
<accession>A0A9W9GBY5</accession>
<organism evidence="4 5">
    <name type="scientific">Penicillium angulare</name>
    <dbReference type="NCBI Taxonomy" id="116970"/>
    <lineage>
        <taxon>Eukaryota</taxon>
        <taxon>Fungi</taxon>
        <taxon>Dikarya</taxon>
        <taxon>Ascomycota</taxon>
        <taxon>Pezizomycotina</taxon>
        <taxon>Eurotiomycetes</taxon>
        <taxon>Eurotiomycetidae</taxon>
        <taxon>Eurotiales</taxon>
        <taxon>Aspergillaceae</taxon>
        <taxon>Penicillium</taxon>
    </lineage>
</organism>
<proteinExistence type="inferred from homology"/>
<evidence type="ECO:0000313" key="4">
    <source>
        <dbReference type="EMBL" id="KAJ5115776.1"/>
    </source>
</evidence>